<comment type="caution">
    <text evidence="3">The sequence shown here is derived from an EMBL/GenBank/DDBJ whole genome shotgun (WGS) entry which is preliminary data.</text>
</comment>
<dbReference type="GO" id="GO:0005829">
    <property type="term" value="C:cytosol"/>
    <property type="evidence" value="ECO:0007669"/>
    <property type="project" value="TreeGrafter"/>
</dbReference>
<accession>A0A931IGH3</accession>
<dbReference type="GO" id="GO:0016812">
    <property type="term" value="F:hydrolase activity, acting on carbon-nitrogen (but not peptide) bonds, in cyclic amides"/>
    <property type="evidence" value="ECO:0007669"/>
    <property type="project" value="TreeGrafter"/>
</dbReference>
<proteinExistence type="predicted"/>
<evidence type="ECO:0000313" key="3">
    <source>
        <dbReference type="EMBL" id="MBH0779238.1"/>
    </source>
</evidence>
<sequence length="463" mass="48248">MRTTVLRGGDLVDGTGAPPRPMVDIVIEGDTVRSILPSAPRPAYGTVDEILDARGLLVIPGLINNHTHGTAYGPLFPSAHEGLPSERVRANLDRHLLEGTTTVLCVDGFVTAEAAARTADDHPMRVRLASCNTPACLRAASIADGAGLTEEIRAFTAHRALAAGAVALGEIGAGHTLGGGGASYLYIPAEVSRRTGKTITPRQADAIKIAVLGRHISSSSFDRDAVEEALVGAGLAEHLSVTQARALVSEIVLPAFDIALDGLTEAADYARRADVPVLVHNAAASMSQVAAIAATDVRLIAGHSNHASFDPREALRHAERLKELGATVDVSTFDTFGARRLTTGPELLYAMLRDGLIDTISTDYAGGHHDPILLAVERATEAGVVRLPEAIAMATANVADAVPGLAPRRGRVTPGAVADIVVTDPARLSQVDTVLIGGAIVVSGGRRVTAVERAEVVEAYDDR</sequence>
<dbReference type="InterPro" id="IPR006680">
    <property type="entry name" value="Amidohydro-rel"/>
</dbReference>
<dbReference type="RefSeq" id="WP_196151556.1">
    <property type="nucleotide sequence ID" value="NZ_JADMLG010000010.1"/>
</dbReference>
<dbReference type="EMBL" id="JADMLG010000010">
    <property type="protein sequence ID" value="MBH0779238.1"/>
    <property type="molecule type" value="Genomic_DNA"/>
</dbReference>
<comment type="cofactor">
    <cofactor evidence="1">
        <name>Zn(2+)</name>
        <dbReference type="ChEBI" id="CHEBI:29105"/>
    </cofactor>
</comment>
<dbReference type="AlphaFoldDB" id="A0A931IGH3"/>
<evidence type="ECO:0000259" key="2">
    <source>
        <dbReference type="Pfam" id="PF01979"/>
    </source>
</evidence>
<dbReference type="PANTHER" id="PTHR11647:SF1">
    <property type="entry name" value="COLLAPSIN RESPONSE MEDIATOR PROTEIN"/>
    <property type="match status" value="1"/>
</dbReference>
<keyword evidence="4" id="KW-1185">Reference proteome</keyword>
<evidence type="ECO:0000313" key="4">
    <source>
        <dbReference type="Proteomes" id="UP000655751"/>
    </source>
</evidence>
<dbReference type="Gene3D" id="3.20.20.140">
    <property type="entry name" value="Metal-dependent hydrolases"/>
    <property type="match status" value="1"/>
</dbReference>
<dbReference type="Pfam" id="PF01979">
    <property type="entry name" value="Amidohydro_1"/>
    <property type="match status" value="1"/>
</dbReference>
<organism evidence="3 4">
    <name type="scientific">Nocardia bovistercoris</name>
    <dbReference type="NCBI Taxonomy" id="2785916"/>
    <lineage>
        <taxon>Bacteria</taxon>
        <taxon>Bacillati</taxon>
        <taxon>Actinomycetota</taxon>
        <taxon>Actinomycetes</taxon>
        <taxon>Mycobacteriales</taxon>
        <taxon>Nocardiaceae</taxon>
        <taxon>Nocardia</taxon>
    </lineage>
</organism>
<dbReference type="InterPro" id="IPR050378">
    <property type="entry name" value="Metallo-dep_Hydrolases_sf"/>
</dbReference>
<name>A0A931IGH3_9NOCA</name>
<reference evidence="3" key="1">
    <citation type="submission" date="2020-11" db="EMBL/GenBank/DDBJ databases">
        <title>Nocardia NEAU-351.nov., a novel actinomycete isolated from the cow dung.</title>
        <authorList>
            <person name="Zhang X."/>
        </authorList>
    </citation>
    <scope>NUCLEOTIDE SEQUENCE</scope>
    <source>
        <strain evidence="3">NEAU-351</strain>
    </source>
</reference>
<dbReference type="SUPFAM" id="SSF51556">
    <property type="entry name" value="Metallo-dependent hydrolases"/>
    <property type="match status" value="1"/>
</dbReference>
<dbReference type="SUPFAM" id="SSF51338">
    <property type="entry name" value="Composite domain of metallo-dependent hydrolases"/>
    <property type="match status" value="1"/>
</dbReference>
<feature type="domain" description="Amidohydrolase-related" evidence="2">
    <location>
        <begin position="57"/>
        <end position="441"/>
    </location>
</feature>
<dbReference type="Gene3D" id="2.30.40.10">
    <property type="entry name" value="Urease, subunit C, domain 1"/>
    <property type="match status" value="2"/>
</dbReference>
<dbReference type="InterPro" id="IPR011059">
    <property type="entry name" value="Metal-dep_hydrolase_composite"/>
</dbReference>
<evidence type="ECO:0000256" key="1">
    <source>
        <dbReference type="ARBA" id="ARBA00001947"/>
    </source>
</evidence>
<protein>
    <submittedName>
        <fullName evidence="3">Amidohydrolase family protein</fullName>
    </submittedName>
</protein>
<dbReference type="PANTHER" id="PTHR11647">
    <property type="entry name" value="HYDRANTOINASE/DIHYDROPYRIMIDINASE FAMILY MEMBER"/>
    <property type="match status" value="1"/>
</dbReference>
<dbReference type="Proteomes" id="UP000655751">
    <property type="component" value="Unassembled WGS sequence"/>
</dbReference>
<gene>
    <name evidence="3" type="ORF">IT779_23500</name>
</gene>
<dbReference type="InterPro" id="IPR032466">
    <property type="entry name" value="Metal_Hydrolase"/>
</dbReference>